<accession>A0A0D2LAA4</accession>
<evidence type="ECO:0000313" key="2">
    <source>
        <dbReference type="Proteomes" id="UP000054498"/>
    </source>
</evidence>
<sequence>MVVMSTVDVNGAPPSRRWHEAARRRRFERARERLARRLILLRPGMRGALMEARARLREVGEAGATGALPGEGLYRLESLVQAQQEHHRGRLALLMARNMSAIAAAAQQLAGQITRGEAALRAQVEEFDRDPSAGAMKGANPIKVKADREAAAALHRSALEEAQLLPGFLRLLDCLVLQSHLDLVISAVEGVRSHLMRPDVHARVAITVGREGAGCTGAA</sequence>
<dbReference type="GeneID" id="25737140"/>
<dbReference type="EMBL" id="KK100801">
    <property type="protein sequence ID" value="KIZ03699.1"/>
    <property type="molecule type" value="Genomic_DNA"/>
</dbReference>
<evidence type="ECO:0000313" key="1">
    <source>
        <dbReference type="EMBL" id="KIZ03699.1"/>
    </source>
</evidence>
<name>A0A0D2LAA4_9CHLO</name>
<gene>
    <name evidence="1" type="ORF">MNEG_4262</name>
</gene>
<dbReference type="AlphaFoldDB" id="A0A0D2LAA4"/>
<dbReference type="STRING" id="145388.A0A0D2LAA4"/>
<dbReference type="RefSeq" id="XP_013902718.1">
    <property type="nucleotide sequence ID" value="XM_014047264.1"/>
</dbReference>
<dbReference type="KEGG" id="mng:MNEG_4262"/>
<organism evidence="1 2">
    <name type="scientific">Monoraphidium neglectum</name>
    <dbReference type="NCBI Taxonomy" id="145388"/>
    <lineage>
        <taxon>Eukaryota</taxon>
        <taxon>Viridiplantae</taxon>
        <taxon>Chlorophyta</taxon>
        <taxon>core chlorophytes</taxon>
        <taxon>Chlorophyceae</taxon>
        <taxon>CS clade</taxon>
        <taxon>Sphaeropleales</taxon>
        <taxon>Selenastraceae</taxon>
        <taxon>Monoraphidium</taxon>
    </lineage>
</organism>
<dbReference type="Proteomes" id="UP000054498">
    <property type="component" value="Unassembled WGS sequence"/>
</dbReference>
<reference evidence="1 2" key="1">
    <citation type="journal article" date="2013" name="BMC Genomics">
        <title>Reconstruction of the lipid metabolism for the microalga Monoraphidium neglectum from its genome sequence reveals characteristics suitable for biofuel production.</title>
        <authorList>
            <person name="Bogen C."/>
            <person name="Al-Dilaimi A."/>
            <person name="Albersmeier A."/>
            <person name="Wichmann J."/>
            <person name="Grundmann M."/>
            <person name="Rupp O."/>
            <person name="Lauersen K.J."/>
            <person name="Blifernez-Klassen O."/>
            <person name="Kalinowski J."/>
            <person name="Goesmann A."/>
            <person name="Mussgnug J.H."/>
            <person name="Kruse O."/>
        </authorList>
    </citation>
    <scope>NUCLEOTIDE SEQUENCE [LARGE SCALE GENOMIC DNA]</scope>
    <source>
        <strain evidence="1 2">SAG 48.87</strain>
    </source>
</reference>
<proteinExistence type="predicted"/>
<keyword evidence="2" id="KW-1185">Reference proteome</keyword>
<protein>
    <submittedName>
        <fullName evidence="1">Uncharacterized protein</fullName>
    </submittedName>
</protein>